<sequence>MEEVGTDFAALLRKSSVWAARLHHFNYQPAEYLHPTKREQFTGILASDDVWNKRRARPALSVHILATLGQQGDACFDLAHEEWALLLLDTAQLIRLVRHVAATLYSSQITRCIAQNKLSLWKRLLGSEGYKFALHGTRLLPDFNLAETDVEADEALTHAYSWFDTALSPAPAPMLARGRLKLPAGIPQSSVDKKLAQQLIFALLHVLEPRWHSSFAAFRTAPSPR</sequence>
<accession>A0A934SQF9</accession>
<dbReference type="Proteomes" id="UP000622890">
    <property type="component" value="Unassembled WGS sequence"/>
</dbReference>
<dbReference type="EMBL" id="JAEPBG010000001">
    <property type="protein sequence ID" value="MBK4733236.1"/>
    <property type="molecule type" value="Genomic_DNA"/>
</dbReference>
<organism evidence="1 2">
    <name type="scientific">Noviherbaspirillum pedocola</name>
    <dbReference type="NCBI Taxonomy" id="2801341"/>
    <lineage>
        <taxon>Bacteria</taxon>
        <taxon>Pseudomonadati</taxon>
        <taxon>Pseudomonadota</taxon>
        <taxon>Betaproteobacteria</taxon>
        <taxon>Burkholderiales</taxon>
        <taxon>Oxalobacteraceae</taxon>
        <taxon>Noviherbaspirillum</taxon>
    </lineage>
</organism>
<keyword evidence="2" id="KW-1185">Reference proteome</keyword>
<evidence type="ECO:0000313" key="2">
    <source>
        <dbReference type="Proteomes" id="UP000622890"/>
    </source>
</evidence>
<evidence type="ECO:0000313" key="1">
    <source>
        <dbReference type="EMBL" id="MBK4733236.1"/>
    </source>
</evidence>
<dbReference type="AlphaFoldDB" id="A0A934SQF9"/>
<name>A0A934SQF9_9BURK</name>
<gene>
    <name evidence="1" type="ORF">JJB74_01205</name>
</gene>
<dbReference type="InterPro" id="IPR009510">
    <property type="entry name" value="T3SS_K"/>
</dbReference>
<proteinExistence type="predicted"/>
<dbReference type="RefSeq" id="WP_200589877.1">
    <property type="nucleotide sequence ID" value="NZ_JAEPBG010000001.1"/>
</dbReference>
<dbReference type="Pfam" id="PF06578">
    <property type="entry name" value="YscK"/>
    <property type="match status" value="1"/>
</dbReference>
<comment type="caution">
    <text evidence="1">The sequence shown here is derived from an EMBL/GenBank/DDBJ whole genome shotgun (WGS) entry which is preliminary data.</text>
</comment>
<protein>
    <submittedName>
        <fullName evidence="1">SctK family type III secretion system sorting platform protein</fullName>
    </submittedName>
</protein>
<reference evidence="1" key="1">
    <citation type="submission" date="2021-01" db="EMBL/GenBank/DDBJ databases">
        <title>Genome sequence of strain Noviherbaspirillum sp. DKR-6.</title>
        <authorList>
            <person name="Chaudhary D.K."/>
        </authorList>
    </citation>
    <scope>NUCLEOTIDE SEQUENCE</scope>
    <source>
        <strain evidence="1">DKR-6</strain>
    </source>
</reference>